<gene>
    <name evidence="7" type="ORF">D0Y65_024066</name>
</gene>
<keyword evidence="2 7" id="KW-0689">Ribosomal protein</keyword>
<evidence type="ECO:0000256" key="5">
    <source>
        <dbReference type="SAM" id="MobiDB-lite"/>
    </source>
</evidence>
<organism evidence="7 8">
    <name type="scientific">Glycine soja</name>
    <name type="common">Wild soybean</name>
    <dbReference type="NCBI Taxonomy" id="3848"/>
    <lineage>
        <taxon>Eukaryota</taxon>
        <taxon>Viridiplantae</taxon>
        <taxon>Streptophyta</taxon>
        <taxon>Embryophyta</taxon>
        <taxon>Tracheophyta</taxon>
        <taxon>Spermatophyta</taxon>
        <taxon>Magnoliopsida</taxon>
        <taxon>eudicotyledons</taxon>
        <taxon>Gunneridae</taxon>
        <taxon>Pentapetalae</taxon>
        <taxon>rosids</taxon>
        <taxon>fabids</taxon>
        <taxon>Fabales</taxon>
        <taxon>Fabaceae</taxon>
        <taxon>Papilionoideae</taxon>
        <taxon>50 kb inversion clade</taxon>
        <taxon>NPAAA clade</taxon>
        <taxon>indigoferoid/millettioid clade</taxon>
        <taxon>Phaseoleae</taxon>
        <taxon>Glycine</taxon>
        <taxon>Glycine subgen. Soja</taxon>
    </lineage>
</organism>
<dbReference type="AlphaFoldDB" id="A0A445J0K2"/>
<feature type="signal peptide" evidence="6">
    <location>
        <begin position="1"/>
        <end position="24"/>
    </location>
</feature>
<reference evidence="7 8" key="1">
    <citation type="submission" date="2018-09" db="EMBL/GenBank/DDBJ databases">
        <title>A high-quality reference genome of wild soybean provides a powerful tool to mine soybean genomes.</title>
        <authorList>
            <person name="Xie M."/>
            <person name="Chung C.Y.L."/>
            <person name="Li M.-W."/>
            <person name="Wong F.-L."/>
            <person name="Chan T.-F."/>
            <person name="Lam H.-M."/>
        </authorList>
    </citation>
    <scope>NUCLEOTIDE SEQUENCE [LARGE SCALE GENOMIC DNA]</scope>
    <source>
        <strain evidence="8">cv. W05</strain>
        <tissue evidence="7">Hypocotyl of etiolated seedlings</tissue>
    </source>
</reference>
<comment type="similarity">
    <text evidence="1">Belongs to the universal ribosomal protein uL10 family.</text>
</comment>
<name>A0A445J0K2_GLYSO</name>
<dbReference type="GO" id="GO:0022625">
    <property type="term" value="C:cytosolic large ribosomal subunit"/>
    <property type="evidence" value="ECO:0007669"/>
    <property type="project" value="TreeGrafter"/>
</dbReference>
<dbReference type="InterPro" id="IPR050323">
    <property type="entry name" value="Ribosomal_protein_uL10"/>
</dbReference>
<feature type="chain" id="PRO_5018979607" evidence="6">
    <location>
        <begin position="25"/>
        <end position="425"/>
    </location>
</feature>
<evidence type="ECO:0000256" key="1">
    <source>
        <dbReference type="ARBA" id="ARBA00008889"/>
    </source>
</evidence>
<dbReference type="Proteomes" id="UP000289340">
    <property type="component" value="Chromosome 9"/>
</dbReference>
<comment type="caution">
    <text evidence="7">The sequence shown here is derived from an EMBL/GenBank/DDBJ whole genome shotgun (WGS) entry which is preliminary data.</text>
</comment>
<accession>A0A445J0K2</accession>
<keyword evidence="6" id="KW-0732">Signal</keyword>
<dbReference type="EMBL" id="QZWG01000009">
    <property type="protein sequence ID" value="RZB91900.1"/>
    <property type="molecule type" value="Genomic_DNA"/>
</dbReference>
<sequence length="425" mass="47894">MTSLRSLMVVVTSLSLAISYPTLAATPHMFVNAYKNVLGVVVETDYSFLEADKDPSKFVVIVVAALVVESGAHVAAKEEEKKEEAAKEPDDGIAHPLGIWFRFCKNIWVNKCNSWIMSKACLTEFYKSANAGFYASRYKRFGNLWYINGALQAFIRHQNQDLRISLGAPITTNPSTSSIHISTSKSMIHVVAPTPNTLPTAQDQPNPNFVRESIPTTPIRDASPSTLDDYFTPEYPPDPNCEHIVDQRPFIRAYKGEFQPTYGYSNIISNIIRTKFDEPAASWLKVSVDLRDRWFGEFKRIGGTYKKSEPLEPFLRQKEKYQHRQDEILQHSTKEGTSTRDSPNTATFVNDNEIYLNADGGPNYKGNVYELGTLSKRFSCSKSAPSTSIAPVEDQIEKMRETINKLNVELLAKANKEKILEEKML</sequence>
<feature type="region of interest" description="Disordered" evidence="5">
    <location>
        <begin position="198"/>
        <end position="225"/>
    </location>
</feature>
<dbReference type="GO" id="GO:0000027">
    <property type="term" value="P:ribosomal large subunit assembly"/>
    <property type="evidence" value="ECO:0007669"/>
    <property type="project" value="TreeGrafter"/>
</dbReference>
<feature type="compositionally biased region" description="Polar residues" evidence="5">
    <location>
        <begin position="198"/>
        <end position="207"/>
    </location>
</feature>
<keyword evidence="8" id="KW-1185">Reference proteome</keyword>
<proteinExistence type="inferred from homology"/>
<dbReference type="GO" id="GO:0070180">
    <property type="term" value="F:large ribosomal subunit rRNA binding"/>
    <property type="evidence" value="ECO:0007669"/>
    <property type="project" value="TreeGrafter"/>
</dbReference>
<dbReference type="GO" id="GO:0003735">
    <property type="term" value="F:structural constituent of ribosome"/>
    <property type="evidence" value="ECO:0007669"/>
    <property type="project" value="TreeGrafter"/>
</dbReference>
<feature type="coiled-coil region" evidence="4">
    <location>
        <begin position="389"/>
        <end position="416"/>
    </location>
</feature>
<protein>
    <submittedName>
        <fullName evidence="7">60S acidic ribosomal protein P0</fullName>
    </submittedName>
</protein>
<dbReference type="PANTHER" id="PTHR45699:SF3">
    <property type="entry name" value="LARGE RIBOSOMAL SUBUNIT PROTEIN UL10"/>
    <property type="match status" value="1"/>
</dbReference>
<evidence type="ECO:0000256" key="6">
    <source>
        <dbReference type="SAM" id="SignalP"/>
    </source>
</evidence>
<keyword evidence="4" id="KW-0175">Coiled coil</keyword>
<keyword evidence="3" id="KW-0687">Ribonucleoprotein</keyword>
<evidence type="ECO:0000313" key="8">
    <source>
        <dbReference type="Proteomes" id="UP000289340"/>
    </source>
</evidence>
<evidence type="ECO:0000256" key="3">
    <source>
        <dbReference type="ARBA" id="ARBA00023274"/>
    </source>
</evidence>
<evidence type="ECO:0000313" key="7">
    <source>
        <dbReference type="EMBL" id="RZB91900.1"/>
    </source>
</evidence>
<evidence type="ECO:0000256" key="4">
    <source>
        <dbReference type="SAM" id="Coils"/>
    </source>
</evidence>
<dbReference type="PANTHER" id="PTHR45699">
    <property type="entry name" value="60S ACIDIC RIBOSOMAL PROTEIN P0"/>
    <property type="match status" value="1"/>
</dbReference>
<dbReference type="GO" id="GO:0002181">
    <property type="term" value="P:cytoplasmic translation"/>
    <property type="evidence" value="ECO:0007669"/>
    <property type="project" value="TreeGrafter"/>
</dbReference>
<evidence type="ECO:0000256" key="2">
    <source>
        <dbReference type="ARBA" id="ARBA00022980"/>
    </source>
</evidence>